<evidence type="ECO:0000256" key="7">
    <source>
        <dbReference type="ARBA" id="ARBA00022836"/>
    </source>
</evidence>
<gene>
    <name evidence="11" type="primary">psaI</name>
    <name evidence="12" type="ORF">IQ247_17655</name>
</gene>
<dbReference type="RefSeq" id="WP_193922320.1">
    <property type="nucleotide sequence ID" value="NZ_JADEWL010000061.1"/>
</dbReference>
<evidence type="ECO:0000256" key="8">
    <source>
        <dbReference type="ARBA" id="ARBA00022989"/>
    </source>
</evidence>
<dbReference type="HAMAP" id="MF_00431">
    <property type="entry name" value="PSI_PsaI"/>
    <property type="match status" value="1"/>
</dbReference>
<comment type="caution">
    <text evidence="12">The sequence shown here is derived from an EMBL/GenBank/DDBJ whole genome shotgun (WGS) entry which is preliminary data.</text>
</comment>
<name>A0A8J7K150_9CYAN</name>
<accession>A0A8J7K150</accession>
<protein>
    <recommendedName>
        <fullName evidence="4 11">Photosystem I reaction center subunit VIII</fullName>
    </recommendedName>
</protein>
<dbReference type="EMBL" id="JADEWL010000061">
    <property type="protein sequence ID" value="MBE9214471.1"/>
    <property type="molecule type" value="Genomic_DNA"/>
</dbReference>
<comment type="subcellular location">
    <subcellularLocation>
        <location evidence="2 11">Cellular thylakoid membrane</location>
        <topology evidence="2 11">Single-pass membrane protein</topology>
    </subcellularLocation>
</comment>
<dbReference type="GO" id="GO:0009522">
    <property type="term" value="C:photosystem I"/>
    <property type="evidence" value="ECO:0007669"/>
    <property type="project" value="UniProtKB-KW"/>
</dbReference>
<proteinExistence type="inferred from homology"/>
<evidence type="ECO:0000313" key="12">
    <source>
        <dbReference type="EMBL" id="MBE9214471.1"/>
    </source>
</evidence>
<keyword evidence="6 11" id="KW-0812">Transmembrane</keyword>
<dbReference type="AlphaFoldDB" id="A0A8J7K150"/>
<sequence length="66" mass="7693">MVDMTQLTGEYAASWLPWIMIPLVFYILPFPVFAILFLWIEKEDIEEERTDVPGNKLMGNVINMDS</sequence>
<evidence type="ECO:0000256" key="9">
    <source>
        <dbReference type="ARBA" id="ARBA00023078"/>
    </source>
</evidence>
<comment type="function">
    <text evidence="1 11">May help in the organization of the PsaL subunit.</text>
</comment>
<dbReference type="InterPro" id="IPR001302">
    <property type="entry name" value="PSI_PsaI"/>
</dbReference>
<dbReference type="GO" id="GO:0031676">
    <property type="term" value="C:plasma membrane-derived thylakoid membrane"/>
    <property type="evidence" value="ECO:0007669"/>
    <property type="project" value="UniProtKB-SubCell"/>
</dbReference>
<dbReference type="Proteomes" id="UP000620559">
    <property type="component" value="Unassembled WGS sequence"/>
</dbReference>
<keyword evidence="10 11" id="KW-0472">Membrane</keyword>
<keyword evidence="8 11" id="KW-1133">Transmembrane helix</keyword>
<evidence type="ECO:0000256" key="1">
    <source>
        <dbReference type="ARBA" id="ARBA00003541"/>
    </source>
</evidence>
<evidence type="ECO:0000256" key="5">
    <source>
        <dbReference type="ARBA" id="ARBA00022531"/>
    </source>
</evidence>
<evidence type="ECO:0000256" key="10">
    <source>
        <dbReference type="ARBA" id="ARBA00023136"/>
    </source>
</evidence>
<keyword evidence="9 11" id="KW-0793">Thylakoid</keyword>
<keyword evidence="5 11" id="KW-0602">Photosynthesis</keyword>
<evidence type="ECO:0000256" key="6">
    <source>
        <dbReference type="ARBA" id="ARBA00022692"/>
    </source>
</evidence>
<feature type="transmembrane region" description="Helical" evidence="11">
    <location>
        <begin position="15"/>
        <end position="40"/>
    </location>
</feature>
<evidence type="ECO:0000256" key="11">
    <source>
        <dbReference type="HAMAP-Rule" id="MF_00431"/>
    </source>
</evidence>
<evidence type="ECO:0000256" key="4">
    <source>
        <dbReference type="ARBA" id="ARBA00019929"/>
    </source>
</evidence>
<comment type="similarity">
    <text evidence="3 11">Belongs to the PsaI family.</text>
</comment>
<organism evidence="12 13">
    <name type="scientific">Plectonema cf. radiosum LEGE 06105</name>
    <dbReference type="NCBI Taxonomy" id="945769"/>
    <lineage>
        <taxon>Bacteria</taxon>
        <taxon>Bacillati</taxon>
        <taxon>Cyanobacteriota</taxon>
        <taxon>Cyanophyceae</taxon>
        <taxon>Oscillatoriophycideae</taxon>
        <taxon>Oscillatoriales</taxon>
        <taxon>Microcoleaceae</taxon>
        <taxon>Plectonema</taxon>
    </lineage>
</organism>
<evidence type="ECO:0000313" key="13">
    <source>
        <dbReference type="Proteomes" id="UP000620559"/>
    </source>
</evidence>
<evidence type="ECO:0000256" key="2">
    <source>
        <dbReference type="ARBA" id="ARBA00004376"/>
    </source>
</evidence>
<evidence type="ECO:0000256" key="3">
    <source>
        <dbReference type="ARBA" id="ARBA00005252"/>
    </source>
</evidence>
<dbReference type="SUPFAM" id="SSF81540">
    <property type="entry name" value="Subunit VIII of photosystem I reaction centre, PsaI"/>
    <property type="match status" value="1"/>
</dbReference>
<keyword evidence="7 11" id="KW-0603">Photosystem I</keyword>
<reference evidence="12" key="1">
    <citation type="submission" date="2020-10" db="EMBL/GenBank/DDBJ databases">
        <authorList>
            <person name="Castelo-Branco R."/>
            <person name="Eusebio N."/>
            <person name="Adriana R."/>
            <person name="Vieira A."/>
            <person name="Brugerolle De Fraissinette N."/>
            <person name="Rezende De Castro R."/>
            <person name="Schneider M.P."/>
            <person name="Vasconcelos V."/>
            <person name="Leao P.N."/>
        </authorList>
    </citation>
    <scope>NUCLEOTIDE SEQUENCE</scope>
    <source>
        <strain evidence="12">LEGE 06105</strain>
    </source>
</reference>
<keyword evidence="13" id="KW-1185">Reference proteome</keyword>
<dbReference type="GO" id="GO:0015979">
    <property type="term" value="P:photosynthesis"/>
    <property type="evidence" value="ECO:0007669"/>
    <property type="project" value="UniProtKB-UniRule"/>
</dbReference>
<dbReference type="InterPro" id="IPR036357">
    <property type="entry name" value="PSI_PsaI_sf"/>
</dbReference>